<organism evidence="7 8">
    <name type="scientific">Rubroshorea leprosula</name>
    <dbReference type="NCBI Taxonomy" id="152421"/>
    <lineage>
        <taxon>Eukaryota</taxon>
        <taxon>Viridiplantae</taxon>
        <taxon>Streptophyta</taxon>
        <taxon>Embryophyta</taxon>
        <taxon>Tracheophyta</taxon>
        <taxon>Spermatophyta</taxon>
        <taxon>Magnoliopsida</taxon>
        <taxon>eudicotyledons</taxon>
        <taxon>Gunneridae</taxon>
        <taxon>Pentapetalae</taxon>
        <taxon>rosids</taxon>
        <taxon>malvids</taxon>
        <taxon>Malvales</taxon>
        <taxon>Dipterocarpaceae</taxon>
        <taxon>Rubroshorea</taxon>
    </lineage>
</organism>
<gene>
    <name evidence="7" type="ORF">SLEP1_g2778</name>
</gene>
<dbReference type="InterPro" id="IPR011990">
    <property type="entry name" value="TPR-like_helical_dom_sf"/>
</dbReference>
<evidence type="ECO:0000256" key="3">
    <source>
        <dbReference type="ARBA" id="ARBA00022737"/>
    </source>
</evidence>
<sequence length="542" mass="61869">MPLQPSSVIACHVNPSPSFSCSRNLLFKAPHLTLIKAPEFQKLSVICFVSQIHSYGSAPHERSGMKKWYANYKKKLSSRTDLGTFLNELEKGGRKITKEELCKVVEELRKINLHRDALEVYDWMNNRGERFRLSASDAAIQLELIVKARGVSSAEVFFLKLPETLKDRETYGALLNAYVHAKMRYEAESLFEKMRDRGYTAQPFTFNVMMTLYMNLKEYNTVGSMVQEMKQKKIPLDLYSYNIWLSSLGSQGCVEKMEQVCEEMKANQSINPHWTTFSTLATTYIKMGLLEKAEECLRKFESLIITGGNQTPYHYLIRLYGTIGNKEEVYRTWKVYKSIFPSIQVMGYYDVISSLVRVGDIEGAENIYVEWQSVKSAYDIGIVNLMMSAYVRKGNMDRVESLFNQMVEAGGKPNPSSWMILAEGHIKEKRISEALSCMKKAFAIKRLSSWTPDHGTISAFLDLCEEEANTASKEVLVALLRRSGILKIKSYASLVGLSDEAVRDNELLRGKDRSDSKGGCEIERLMHRSLAYLMKQSLKMNY</sequence>
<dbReference type="PROSITE" id="PS51375">
    <property type="entry name" value="PPR"/>
    <property type="match status" value="2"/>
</dbReference>
<protein>
    <recommendedName>
        <fullName evidence="9">Pentatricopeptide repeat-containing protein</fullName>
    </recommendedName>
</protein>
<keyword evidence="4" id="KW-0809">Transit peptide</keyword>
<dbReference type="GO" id="GO:0005739">
    <property type="term" value="C:mitochondrion"/>
    <property type="evidence" value="ECO:0007669"/>
    <property type="project" value="UniProtKB-SubCell"/>
</dbReference>
<accession>A0AAV5HU41</accession>
<evidence type="ECO:0000256" key="1">
    <source>
        <dbReference type="ARBA" id="ARBA00004173"/>
    </source>
</evidence>
<dbReference type="NCBIfam" id="TIGR00756">
    <property type="entry name" value="PPR"/>
    <property type="match status" value="3"/>
</dbReference>
<dbReference type="Pfam" id="PF01535">
    <property type="entry name" value="PPR"/>
    <property type="match status" value="2"/>
</dbReference>
<reference evidence="7 8" key="1">
    <citation type="journal article" date="2021" name="Commun. Biol.">
        <title>The genome of Shorea leprosula (Dipterocarpaceae) highlights the ecological relevance of drought in aseasonal tropical rainforests.</title>
        <authorList>
            <person name="Ng K.K.S."/>
            <person name="Kobayashi M.J."/>
            <person name="Fawcett J.A."/>
            <person name="Hatakeyama M."/>
            <person name="Paape T."/>
            <person name="Ng C.H."/>
            <person name="Ang C.C."/>
            <person name="Tnah L.H."/>
            <person name="Lee C.T."/>
            <person name="Nishiyama T."/>
            <person name="Sese J."/>
            <person name="O'Brien M.J."/>
            <person name="Copetti D."/>
            <person name="Mohd Noor M.I."/>
            <person name="Ong R.C."/>
            <person name="Putra M."/>
            <person name="Sireger I.Z."/>
            <person name="Indrioko S."/>
            <person name="Kosugi Y."/>
            <person name="Izuno A."/>
            <person name="Isagi Y."/>
            <person name="Lee S.L."/>
            <person name="Shimizu K.K."/>
        </authorList>
    </citation>
    <scope>NUCLEOTIDE SEQUENCE [LARGE SCALE GENOMIC DNA]</scope>
    <source>
        <strain evidence="7">214</strain>
    </source>
</reference>
<comment type="subcellular location">
    <subcellularLocation>
        <location evidence="1">Mitochondrion</location>
    </subcellularLocation>
</comment>
<dbReference type="Gene3D" id="1.25.40.10">
    <property type="entry name" value="Tetratricopeptide repeat domain"/>
    <property type="match status" value="3"/>
</dbReference>
<keyword evidence="8" id="KW-1185">Reference proteome</keyword>
<dbReference type="FunFam" id="1.25.40.10:FF:000385">
    <property type="entry name" value="Pentatricopeptide repeat-containing protein mitochondrial"/>
    <property type="match status" value="1"/>
</dbReference>
<dbReference type="EMBL" id="BPVZ01000002">
    <property type="protein sequence ID" value="GKU88525.1"/>
    <property type="molecule type" value="Genomic_DNA"/>
</dbReference>
<dbReference type="AlphaFoldDB" id="A0AAV5HU41"/>
<dbReference type="PANTHER" id="PTHR45717:SF3">
    <property type="entry name" value="OS04G0544400 PROTEIN"/>
    <property type="match status" value="1"/>
</dbReference>
<keyword evidence="5" id="KW-0496">Mitochondrion</keyword>
<feature type="repeat" description="PPR" evidence="6">
    <location>
        <begin position="379"/>
        <end position="413"/>
    </location>
</feature>
<keyword evidence="3" id="KW-0677">Repeat</keyword>
<evidence type="ECO:0000313" key="7">
    <source>
        <dbReference type="EMBL" id="GKU88525.1"/>
    </source>
</evidence>
<comment type="similarity">
    <text evidence="2">Belongs to the PPR family. P subfamily.</text>
</comment>
<evidence type="ECO:0000256" key="5">
    <source>
        <dbReference type="ARBA" id="ARBA00023128"/>
    </source>
</evidence>
<dbReference type="GO" id="GO:0003729">
    <property type="term" value="F:mRNA binding"/>
    <property type="evidence" value="ECO:0007669"/>
    <property type="project" value="UniProtKB-ARBA"/>
</dbReference>
<dbReference type="InterPro" id="IPR002885">
    <property type="entry name" value="PPR_rpt"/>
</dbReference>
<dbReference type="Pfam" id="PF13812">
    <property type="entry name" value="PPR_3"/>
    <property type="match status" value="1"/>
</dbReference>
<evidence type="ECO:0000313" key="8">
    <source>
        <dbReference type="Proteomes" id="UP001054252"/>
    </source>
</evidence>
<evidence type="ECO:0000256" key="2">
    <source>
        <dbReference type="ARBA" id="ARBA00007626"/>
    </source>
</evidence>
<evidence type="ECO:0000256" key="6">
    <source>
        <dbReference type="PROSITE-ProRule" id="PRU00708"/>
    </source>
</evidence>
<dbReference type="SUPFAM" id="SSF48452">
    <property type="entry name" value="TPR-like"/>
    <property type="match status" value="1"/>
</dbReference>
<dbReference type="Proteomes" id="UP001054252">
    <property type="component" value="Unassembled WGS sequence"/>
</dbReference>
<feature type="repeat" description="PPR" evidence="6">
    <location>
        <begin position="167"/>
        <end position="201"/>
    </location>
</feature>
<comment type="caution">
    <text evidence="7">The sequence shown here is derived from an EMBL/GenBank/DDBJ whole genome shotgun (WGS) entry which is preliminary data.</text>
</comment>
<evidence type="ECO:0008006" key="9">
    <source>
        <dbReference type="Google" id="ProtNLM"/>
    </source>
</evidence>
<proteinExistence type="inferred from homology"/>
<evidence type="ECO:0000256" key="4">
    <source>
        <dbReference type="ARBA" id="ARBA00022946"/>
    </source>
</evidence>
<name>A0AAV5HU41_9ROSI</name>
<dbReference type="PANTHER" id="PTHR45717">
    <property type="entry name" value="OS12G0527900 PROTEIN"/>
    <property type="match status" value="1"/>
</dbReference>